<evidence type="ECO:0000313" key="2">
    <source>
        <dbReference type="Proteomes" id="UP000199727"/>
    </source>
</evidence>
<gene>
    <name evidence="1" type="ORF">C361_06620</name>
</gene>
<dbReference type="AlphaFoldDB" id="A0A854Q3A2"/>
<proteinExistence type="predicted"/>
<dbReference type="Proteomes" id="UP000199727">
    <property type="component" value="Unassembled WGS sequence"/>
</dbReference>
<name>A0A854Q3A2_CRYNE</name>
<dbReference type="EMBL" id="AMKT01000098">
    <property type="protein sequence ID" value="OXG11515.1"/>
    <property type="molecule type" value="Genomic_DNA"/>
</dbReference>
<organism evidence="1 2">
    <name type="scientific">Cryptococcus neoformans Tu259-1</name>
    <dbReference type="NCBI Taxonomy" id="1230072"/>
    <lineage>
        <taxon>Eukaryota</taxon>
        <taxon>Fungi</taxon>
        <taxon>Dikarya</taxon>
        <taxon>Basidiomycota</taxon>
        <taxon>Agaricomycotina</taxon>
        <taxon>Tremellomycetes</taxon>
        <taxon>Tremellales</taxon>
        <taxon>Cryptococcaceae</taxon>
        <taxon>Cryptococcus</taxon>
        <taxon>Cryptococcus neoformans species complex</taxon>
    </lineage>
</organism>
<comment type="caution">
    <text evidence="1">The sequence shown here is derived from an EMBL/GenBank/DDBJ whole genome shotgun (WGS) entry which is preliminary data.</text>
</comment>
<accession>A0A854Q3A2</accession>
<evidence type="ECO:0000313" key="1">
    <source>
        <dbReference type="EMBL" id="OXG11515.1"/>
    </source>
</evidence>
<protein>
    <submittedName>
        <fullName evidence="1">Uncharacterized protein</fullName>
    </submittedName>
</protein>
<reference evidence="1 2" key="1">
    <citation type="submission" date="2017-06" db="EMBL/GenBank/DDBJ databases">
        <title>Global population genomics of the pathogenic fungus Cryptococcus neoformans var. grubii.</title>
        <authorList>
            <person name="Cuomo C."/>
            <person name="Litvintseva A."/>
            <person name="Chen Y."/>
            <person name="Young S."/>
            <person name="Zeng Q."/>
            <person name="Chapman S."/>
            <person name="Gujja S."/>
            <person name="Saif S."/>
            <person name="Birren B."/>
        </authorList>
    </citation>
    <scope>NUCLEOTIDE SEQUENCE [LARGE SCALE GENOMIC DNA]</scope>
    <source>
        <strain evidence="1 2">Tu259-1</strain>
    </source>
</reference>
<sequence>MSRRKLTYCPDLENISEPTWLCCVLLETVTAITTDLAEATLGFAVTQSSYA</sequence>